<keyword evidence="6 10" id="KW-0482">Metalloprotease</keyword>
<dbReference type="VEuPathDB" id="VectorBase:PPAI002400"/>
<keyword evidence="9" id="KW-0325">Glycoprotein</keyword>
<feature type="active site" evidence="10">
    <location>
        <position position="180"/>
    </location>
</feature>
<dbReference type="SMART" id="SM00235">
    <property type="entry name" value="ZnMc"/>
    <property type="match status" value="1"/>
</dbReference>
<dbReference type="GO" id="GO:0006508">
    <property type="term" value="P:proteolysis"/>
    <property type="evidence" value="ECO:0007669"/>
    <property type="project" value="UniProtKB-KW"/>
</dbReference>
<dbReference type="PANTHER" id="PTHR10127:SF780">
    <property type="entry name" value="METALLOENDOPEPTIDASE"/>
    <property type="match status" value="1"/>
</dbReference>
<reference evidence="12" key="1">
    <citation type="submission" date="2022-08" db="UniProtKB">
        <authorList>
            <consortium name="EnsemblMetazoa"/>
        </authorList>
    </citation>
    <scope>IDENTIFICATION</scope>
    <source>
        <strain evidence="12">Israel</strain>
    </source>
</reference>
<evidence type="ECO:0000256" key="8">
    <source>
        <dbReference type="ARBA" id="ARBA00023157"/>
    </source>
</evidence>
<dbReference type="PANTHER" id="PTHR10127">
    <property type="entry name" value="DISCOIDIN, CUB, EGF, LAMININ , AND ZINC METALLOPROTEASE DOMAIN CONTAINING"/>
    <property type="match status" value="1"/>
</dbReference>
<dbReference type="InterPro" id="IPR001506">
    <property type="entry name" value="Peptidase_M12A"/>
</dbReference>
<evidence type="ECO:0000256" key="7">
    <source>
        <dbReference type="ARBA" id="ARBA00023145"/>
    </source>
</evidence>
<dbReference type="PRINTS" id="PR00480">
    <property type="entry name" value="ASTACIN"/>
</dbReference>
<dbReference type="PROSITE" id="PS51864">
    <property type="entry name" value="ASTACIN"/>
    <property type="match status" value="1"/>
</dbReference>
<keyword evidence="1 10" id="KW-0645">Protease</keyword>
<evidence type="ECO:0000256" key="10">
    <source>
        <dbReference type="PROSITE-ProRule" id="PRU01211"/>
    </source>
</evidence>
<keyword evidence="8" id="KW-1015">Disulfide bond</keyword>
<evidence type="ECO:0000256" key="5">
    <source>
        <dbReference type="ARBA" id="ARBA00022833"/>
    </source>
</evidence>
<feature type="binding site" evidence="10">
    <location>
        <position position="179"/>
    </location>
    <ligand>
        <name>Zn(2+)</name>
        <dbReference type="ChEBI" id="CHEBI:29105"/>
        <note>catalytic</note>
    </ligand>
</feature>
<dbReference type="EMBL" id="AJVK01003252">
    <property type="status" value="NOT_ANNOTATED_CDS"/>
    <property type="molecule type" value="Genomic_DNA"/>
</dbReference>
<feature type="chain" id="PRO_5036529435" description="Metalloendopeptidase" evidence="11">
    <location>
        <begin position="22"/>
        <end position="348"/>
    </location>
</feature>
<comment type="cofactor">
    <cofactor evidence="10 11">
        <name>Zn(2+)</name>
        <dbReference type="ChEBI" id="CHEBI:29105"/>
    </cofactor>
    <text evidence="10 11">Binds 1 zinc ion per subunit.</text>
</comment>
<dbReference type="GO" id="GO:0004222">
    <property type="term" value="F:metalloendopeptidase activity"/>
    <property type="evidence" value="ECO:0007669"/>
    <property type="project" value="UniProtKB-UniRule"/>
</dbReference>
<feature type="binding site" evidence="10">
    <location>
        <position position="183"/>
    </location>
    <ligand>
        <name>Zn(2+)</name>
        <dbReference type="ChEBI" id="CHEBI:29105"/>
        <note>catalytic</note>
    </ligand>
</feature>
<dbReference type="SUPFAM" id="SSF55486">
    <property type="entry name" value="Metalloproteases ('zincins'), catalytic domain"/>
    <property type="match status" value="1"/>
</dbReference>
<comment type="caution">
    <text evidence="10">Lacks conserved residue(s) required for the propagation of feature annotation.</text>
</comment>
<dbReference type="InterPro" id="IPR006026">
    <property type="entry name" value="Peptidase_Metallo"/>
</dbReference>
<dbReference type="Pfam" id="PF01400">
    <property type="entry name" value="Astacin"/>
    <property type="match status" value="1"/>
</dbReference>
<accession>A0A1B0D4J2</accession>
<keyword evidence="7" id="KW-0865">Zymogen</keyword>
<dbReference type="InterPro" id="IPR034035">
    <property type="entry name" value="Astacin-like_dom"/>
</dbReference>
<dbReference type="EC" id="3.4.24.-" evidence="11"/>
<feature type="binding site" evidence="10">
    <location>
        <position position="189"/>
    </location>
    <ligand>
        <name>Zn(2+)</name>
        <dbReference type="ChEBI" id="CHEBI:29105"/>
        <note>catalytic</note>
    </ligand>
</feature>
<evidence type="ECO:0000256" key="4">
    <source>
        <dbReference type="ARBA" id="ARBA00022801"/>
    </source>
</evidence>
<evidence type="ECO:0000256" key="11">
    <source>
        <dbReference type="RuleBase" id="RU361183"/>
    </source>
</evidence>
<dbReference type="Gene3D" id="3.40.390.10">
    <property type="entry name" value="Collagenase (Catalytic Domain)"/>
    <property type="match status" value="1"/>
</dbReference>
<keyword evidence="4 10" id="KW-0378">Hydrolase</keyword>
<evidence type="ECO:0000313" key="12">
    <source>
        <dbReference type="EnsemblMetazoa" id="PPAI002400-PA"/>
    </source>
</evidence>
<evidence type="ECO:0000256" key="2">
    <source>
        <dbReference type="ARBA" id="ARBA00022723"/>
    </source>
</evidence>
<evidence type="ECO:0000256" key="3">
    <source>
        <dbReference type="ARBA" id="ARBA00022729"/>
    </source>
</evidence>
<dbReference type="EnsemblMetazoa" id="PPAI002400-RA">
    <property type="protein sequence ID" value="PPAI002400-PA"/>
    <property type="gene ID" value="PPAI002400"/>
</dbReference>
<evidence type="ECO:0000256" key="6">
    <source>
        <dbReference type="ARBA" id="ARBA00023049"/>
    </source>
</evidence>
<keyword evidence="5 10" id="KW-0862">Zinc</keyword>
<dbReference type="InterPro" id="IPR024079">
    <property type="entry name" value="MetalloPept_cat_dom_sf"/>
</dbReference>
<feature type="signal peptide" evidence="11">
    <location>
        <begin position="1"/>
        <end position="21"/>
    </location>
</feature>
<keyword evidence="3 11" id="KW-0732">Signal</keyword>
<keyword evidence="2 10" id="KW-0479">Metal-binding</keyword>
<dbReference type="AlphaFoldDB" id="A0A1B0D4J2"/>
<dbReference type="GO" id="GO:0008270">
    <property type="term" value="F:zinc ion binding"/>
    <property type="evidence" value="ECO:0007669"/>
    <property type="project" value="UniProtKB-UniRule"/>
</dbReference>
<organism evidence="12 13">
    <name type="scientific">Phlebotomus papatasi</name>
    <name type="common">Sandfly</name>
    <dbReference type="NCBI Taxonomy" id="29031"/>
    <lineage>
        <taxon>Eukaryota</taxon>
        <taxon>Metazoa</taxon>
        <taxon>Ecdysozoa</taxon>
        <taxon>Arthropoda</taxon>
        <taxon>Hexapoda</taxon>
        <taxon>Insecta</taxon>
        <taxon>Pterygota</taxon>
        <taxon>Neoptera</taxon>
        <taxon>Endopterygota</taxon>
        <taxon>Diptera</taxon>
        <taxon>Nematocera</taxon>
        <taxon>Psychodoidea</taxon>
        <taxon>Psychodidae</taxon>
        <taxon>Phlebotomus</taxon>
        <taxon>Phlebotomus</taxon>
    </lineage>
</organism>
<dbReference type="VEuPathDB" id="VectorBase:PPAPM1_010024"/>
<name>A0A1B0D4J2_PHLPP</name>
<evidence type="ECO:0000313" key="13">
    <source>
        <dbReference type="Proteomes" id="UP000092462"/>
    </source>
</evidence>
<dbReference type="CDD" id="cd04280">
    <property type="entry name" value="ZnMc_astacin_like"/>
    <property type="match status" value="1"/>
</dbReference>
<dbReference type="FunFam" id="3.40.390.10:FF:000015">
    <property type="entry name" value="Meprin A subunit"/>
    <property type="match status" value="1"/>
</dbReference>
<evidence type="ECO:0000256" key="1">
    <source>
        <dbReference type="ARBA" id="ARBA00022670"/>
    </source>
</evidence>
<keyword evidence="13" id="KW-1185">Reference proteome</keyword>
<evidence type="ECO:0000256" key="9">
    <source>
        <dbReference type="ARBA" id="ARBA00023180"/>
    </source>
</evidence>
<dbReference type="Proteomes" id="UP000092462">
    <property type="component" value="Unassembled WGS sequence"/>
</dbReference>
<proteinExistence type="predicted"/>
<protein>
    <recommendedName>
        <fullName evidence="11">Metalloendopeptidase</fullName>
        <ecNumber evidence="11">3.4.24.-</ecNumber>
    </recommendedName>
</protein>
<sequence length="348" mass="38649">MESTRDDFLLLLLIILCGSSAQELEQSEEKVIDLSHYGAMLYGNPSTVNGRRLDRWRKASEKGNPEEQGAYVEGDILIPSTHVRNGLRSQSSYWPSGIVPLEVIGPFSNSDIQVIQAAINSYHSYTCIRFVERQASHRDYVSIQNTGTGCWSSVGRIGGGQIVNLQSPGCTVKVGTVIHELMHAIGFLHEQNREDRNNYVQILTDNIQFGFEADFQPAASGSTNDFGVAYDYSSVMHYSSTAFSKNGLPTIVPVLPFTGEMGQREGFAESDVAKIRRMYSCPGQDTQQGTEEVLGDVWAMIFSPPRGKRQIRRRIHLKKSLKKKQSIAISLSSPTTISRVKSLKIKLP</sequence>